<name>A0A8D5U7F4_9CREN</name>
<dbReference type="KEGG" id="csty:KN1_16400"/>
<proteinExistence type="predicted"/>
<reference evidence="2 3" key="1">
    <citation type="submission" date="2021-04" db="EMBL/GenBank/DDBJ databases">
        <title>Complete genome sequence of Stygiolobus sp. KN-1.</title>
        <authorList>
            <person name="Nakamura K."/>
            <person name="Sakai H."/>
            <person name="Kurosawa N."/>
        </authorList>
    </citation>
    <scope>NUCLEOTIDE SEQUENCE [LARGE SCALE GENOMIC DNA]</scope>
    <source>
        <strain evidence="2 3">KN-1</strain>
    </source>
</reference>
<sequence>MPMQRLIVVDMSKTDLEEIRNKSKELLKKLKRNETLILMSEVDISYLFRGYEVEKAKEEGMWIISVRRN</sequence>
<dbReference type="Proteomes" id="UP000825123">
    <property type="component" value="Chromosome"/>
</dbReference>
<keyword evidence="3" id="KW-1185">Reference proteome</keyword>
<accession>A0A8D5U7F4</accession>
<dbReference type="EMBL" id="AP024597">
    <property type="protein sequence ID" value="BCU70343.1"/>
    <property type="molecule type" value="Genomic_DNA"/>
</dbReference>
<feature type="coiled-coil region" evidence="1">
    <location>
        <begin position="9"/>
        <end position="36"/>
    </location>
</feature>
<gene>
    <name evidence="2" type="ORF">KN1_16400</name>
</gene>
<keyword evidence="1" id="KW-0175">Coiled coil</keyword>
<organism evidence="2 3">
    <name type="scientific">Stygiolobus caldivivus</name>
    <dbReference type="NCBI Taxonomy" id="2824673"/>
    <lineage>
        <taxon>Archaea</taxon>
        <taxon>Thermoproteota</taxon>
        <taxon>Thermoprotei</taxon>
        <taxon>Sulfolobales</taxon>
        <taxon>Sulfolobaceae</taxon>
        <taxon>Stygiolobus</taxon>
    </lineage>
</organism>
<evidence type="ECO:0000313" key="3">
    <source>
        <dbReference type="Proteomes" id="UP000825123"/>
    </source>
</evidence>
<evidence type="ECO:0000313" key="2">
    <source>
        <dbReference type="EMBL" id="BCU70343.1"/>
    </source>
</evidence>
<protein>
    <submittedName>
        <fullName evidence="2">Uncharacterized protein</fullName>
    </submittedName>
</protein>
<evidence type="ECO:0000256" key="1">
    <source>
        <dbReference type="SAM" id="Coils"/>
    </source>
</evidence>
<dbReference type="AlphaFoldDB" id="A0A8D5U7F4"/>